<keyword evidence="5 8" id="KW-1133">Transmembrane helix</keyword>
<evidence type="ECO:0008006" key="13">
    <source>
        <dbReference type="Google" id="ProtNLM"/>
    </source>
</evidence>
<dbReference type="PROSITE" id="PS50929">
    <property type="entry name" value="ABC_TM1F"/>
    <property type="match status" value="1"/>
</dbReference>
<organism evidence="11 12">
    <name type="scientific">Diaporthe eres</name>
    <name type="common">Phomopsis oblonga</name>
    <dbReference type="NCBI Taxonomy" id="83184"/>
    <lineage>
        <taxon>Eukaryota</taxon>
        <taxon>Fungi</taxon>
        <taxon>Dikarya</taxon>
        <taxon>Ascomycota</taxon>
        <taxon>Pezizomycotina</taxon>
        <taxon>Sordariomycetes</taxon>
        <taxon>Sordariomycetidae</taxon>
        <taxon>Diaporthales</taxon>
        <taxon>Diaporthaceae</taxon>
        <taxon>Diaporthe</taxon>
        <taxon>Diaporthe eres species complex</taxon>
    </lineage>
</organism>
<evidence type="ECO:0000256" key="8">
    <source>
        <dbReference type="SAM" id="Phobius"/>
    </source>
</evidence>
<feature type="transmembrane region" description="Helical" evidence="8">
    <location>
        <begin position="421"/>
        <end position="446"/>
    </location>
</feature>
<proteinExistence type="predicted"/>
<feature type="domain" description="ABC transporter" evidence="9">
    <location>
        <begin position="51"/>
        <end position="309"/>
    </location>
</feature>
<reference evidence="11 12" key="1">
    <citation type="submission" date="2024-02" db="EMBL/GenBank/DDBJ databases">
        <title>De novo assembly and annotation of 12 fungi associated with fruit tree decline syndrome in Ontario, Canada.</title>
        <authorList>
            <person name="Sulman M."/>
            <person name="Ellouze W."/>
            <person name="Ilyukhin E."/>
        </authorList>
    </citation>
    <scope>NUCLEOTIDE SEQUENCE [LARGE SCALE GENOMIC DNA]</scope>
    <source>
        <strain evidence="11 12">M169</strain>
    </source>
</reference>
<evidence type="ECO:0000313" key="11">
    <source>
        <dbReference type="EMBL" id="KAK7729679.1"/>
    </source>
</evidence>
<dbReference type="InterPro" id="IPR039421">
    <property type="entry name" value="Type_1_exporter"/>
</dbReference>
<feature type="domain" description="ABC transmembrane type-1" evidence="10">
    <location>
        <begin position="423"/>
        <end position="669"/>
    </location>
</feature>
<keyword evidence="2 8" id="KW-0812">Transmembrane</keyword>
<dbReference type="InterPro" id="IPR003439">
    <property type="entry name" value="ABC_transporter-like_ATP-bd"/>
</dbReference>
<dbReference type="Proteomes" id="UP001430848">
    <property type="component" value="Unassembled WGS sequence"/>
</dbReference>
<sequence length="964" mass="105096">MTIASSVGQITGPLTAASQAAEACAIFHTIIDAPKTTYGTGVIEDAGAEDLLLHNVHFTYASRPDVKILDDLCLRFPAGKVTAIVGPSGSGKSTIVGILQRWYEFNGDPVSNPMVLWFRHGIVAVGGRLLSELDVKWWRNQIGLVQQDNILFNTTIYKNVEYGLIGTQWEDSSDHKKAMMIRAACQDAFADEFISRLPDGYDTMVGQSGLKLSGGQRQRIAIARAIVKQPKILILDEATSAIDVHSEQIVQAALDRASKGRTTIVIAHRLGTIQKADNIVVLRGGRVIQQGNHQDLMSQTDGPYHVLATTQSVNTGDALPDEKILTKAEAPISHSMEQPDDVADASYFEEKPAERGPGFKYELESDHGDDFSDDGGSEGTLLGDADIEEGSRPIVMKKPEDSRLGSFGTLLYEQRSRWIPYTLVALAAVGAGSSTPFQAFIFAKLISLFSLWGYSLSTLTNYWCLIFVYLGVAAGLSHLVLVWSTTSVGFAITRAYRKEYFGNILSKPISFFDDSQQNSIGALVGRIAADPFQLQQLLGANMAAMLVSFINVVGCVAISLAFGWKLALAAFGTSMPVIIFATVYRIRHERKLDAMGAVVFAESAAFAAESIAAMRTVSSLTMEASVCKRYDDVLRKHVKDAFREGVFSIWLFSFSDSIALLCMAFVLCLRDIAAATAAADRVLAAREDHDDDEFSTFDGSSGNDEYSDESEKGIALDFRNVWFSYPTRPDVPVLKGLDLQVRKGQVAAIVGSSGSGKTTVISLIERFYRAQSGDVRYDGRSIDNLDLASYRSNLSLVAQEPCLFSGSVRQNIMFGVSRHEDEDEMADEERVHMAARAAGIHDFVASLPEGYETDIGTAGVALSGGQKQRISIARALIRNPSVLLLDEATSSLDSETERKIQEVFDAERGKRTVLMVAHRLATVQNADVIFVMNDGVVAEKGNHATLLGKRGIYYQMCQSQALDK</sequence>
<feature type="domain" description="ABC transporter" evidence="9">
    <location>
        <begin position="716"/>
        <end position="959"/>
    </location>
</feature>
<dbReference type="InterPro" id="IPR027417">
    <property type="entry name" value="P-loop_NTPase"/>
</dbReference>
<dbReference type="SUPFAM" id="SSF52540">
    <property type="entry name" value="P-loop containing nucleoside triphosphate hydrolases"/>
    <property type="match status" value="2"/>
</dbReference>
<dbReference type="CDD" id="cd18578">
    <property type="entry name" value="ABC_6TM_Pgp_ABCB1_D2_like"/>
    <property type="match status" value="1"/>
</dbReference>
<dbReference type="PANTHER" id="PTHR43394">
    <property type="entry name" value="ATP-DEPENDENT PERMEASE MDL1, MITOCHONDRIAL"/>
    <property type="match status" value="1"/>
</dbReference>
<dbReference type="Gene3D" id="1.20.1560.10">
    <property type="entry name" value="ABC transporter type 1, transmembrane domain"/>
    <property type="match status" value="2"/>
</dbReference>
<evidence type="ECO:0000313" key="12">
    <source>
        <dbReference type="Proteomes" id="UP001430848"/>
    </source>
</evidence>
<evidence type="ECO:0000256" key="2">
    <source>
        <dbReference type="ARBA" id="ARBA00022692"/>
    </source>
</evidence>
<evidence type="ECO:0000256" key="1">
    <source>
        <dbReference type="ARBA" id="ARBA00004141"/>
    </source>
</evidence>
<gene>
    <name evidence="11" type="ORF">SLS63_006060</name>
</gene>
<feature type="transmembrane region" description="Helical" evidence="8">
    <location>
        <begin position="466"/>
        <end position="492"/>
    </location>
</feature>
<evidence type="ECO:0000256" key="7">
    <source>
        <dbReference type="SAM" id="MobiDB-lite"/>
    </source>
</evidence>
<dbReference type="SMART" id="SM00382">
    <property type="entry name" value="AAA"/>
    <property type="match status" value="2"/>
</dbReference>
<evidence type="ECO:0000256" key="5">
    <source>
        <dbReference type="ARBA" id="ARBA00022989"/>
    </source>
</evidence>
<dbReference type="PROSITE" id="PS00211">
    <property type="entry name" value="ABC_TRANSPORTER_1"/>
    <property type="match status" value="2"/>
</dbReference>
<keyword evidence="6 8" id="KW-0472">Membrane</keyword>
<dbReference type="InterPro" id="IPR003593">
    <property type="entry name" value="AAA+_ATPase"/>
</dbReference>
<dbReference type="Pfam" id="PF00664">
    <property type="entry name" value="ABC_membrane"/>
    <property type="match status" value="1"/>
</dbReference>
<feature type="transmembrane region" description="Helical" evidence="8">
    <location>
        <begin position="645"/>
        <end position="667"/>
    </location>
</feature>
<dbReference type="PROSITE" id="PS50893">
    <property type="entry name" value="ABC_TRANSPORTER_2"/>
    <property type="match status" value="2"/>
</dbReference>
<dbReference type="Gene3D" id="3.40.50.300">
    <property type="entry name" value="P-loop containing nucleotide triphosphate hydrolases"/>
    <property type="match status" value="2"/>
</dbReference>
<name>A0ABR1P8Y7_DIAER</name>
<feature type="region of interest" description="Disordered" evidence="7">
    <location>
        <begin position="363"/>
        <end position="383"/>
    </location>
</feature>
<keyword evidence="4" id="KW-0067">ATP-binding</keyword>
<keyword evidence="12" id="KW-1185">Reference proteome</keyword>
<protein>
    <recommendedName>
        <fullName evidence="13">ABC transporter</fullName>
    </recommendedName>
</protein>
<comment type="subcellular location">
    <subcellularLocation>
        <location evidence="1">Membrane</location>
        <topology evidence="1">Multi-pass membrane protein</topology>
    </subcellularLocation>
</comment>
<feature type="transmembrane region" description="Helical" evidence="8">
    <location>
        <begin position="568"/>
        <end position="586"/>
    </location>
</feature>
<accession>A0ABR1P8Y7</accession>
<evidence type="ECO:0000256" key="6">
    <source>
        <dbReference type="ARBA" id="ARBA00023136"/>
    </source>
</evidence>
<comment type="caution">
    <text evidence="11">The sequence shown here is derived from an EMBL/GenBank/DDBJ whole genome shotgun (WGS) entry which is preliminary data.</text>
</comment>
<dbReference type="EMBL" id="JAKNSF020000028">
    <property type="protein sequence ID" value="KAK7729679.1"/>
    <property type="molecule type" value="Genomic_DNA"/>
</dbReference>
<dbReference type="InterPro" id="IPR017871">
    <property type="entry name" value="ABC_transporter-like_CS"/>
</dbReference>
<feature type="transmembrane region" description="Helical" evidence="8">
    <location>
        <begin position="542"/>
        <end position="562"/>
    </location>
</feature>
<keyword evidence="3" id="KW-0547">Nucleotide-binding</keyword>
<evidence type="ECO:0000259" key="10">
    <source>
        <dbReference type="PROSITE" id="PS50929"/>
    </source>
</evidence>
<evidence type="ECO:0000256" key="3">
    <source>
        <dbReference type="ARBA" id="ARBA00022741"/>
    </source>
</evidence>
<dbReference type="PANTHER" id="PTHR43394:SF1">
    <property type="entry name" value="ATP-BINDING CASSETTE SUB-FAMILY B MEMBER 10, MITOCHONDRIAL"/>
    <property type="match status" value="1"/>
</dbReference>
<evidence type="ECO:0000256" key="4">
    <source>
        <dbReference type="ARBA" id="ARBA00022840"/>
    </source>
</evidence>
<dbReference type="Pfam" id="PF00005">
    <property type="entry name" value="ABC_tran"/>
    <property type="match status" value="2"/>
</dbReference>
<dbReference type="InterPro" id="IPR011527">
    <property type="entry name" value="ABC1_TM_dom"/>
</dbReference>
<dbReference type="SUPFAM" id="SSF90123">
    <property type="entry name" value="ABC transporter transmembrane region"/>
    <property type="match status" value="1"/>
</dbReference>
<dbReference type="InterPro" id="IPR036640">
    <property type="entry name" value="ABC1_TM_sf"/>
</dbReference>
<evidence type="ECO:0000259" key="9">
    <source>
        <dbReference type="PROSITE" id="PS50893"/>
    </source>
</evidence>